<comment type="caution">
    <text evidence="1">The sequence shown here is derived from an EMBL/GenBank/DDBJ whole genome shotgun (WGS) entry which is preliminary data.</text>
</comment>
<organism evidence="1 2">
    <name type="scientific">Peptoanaerobacter stomatis</name>
    <dbReference type="NCBI Taxonomy" id="796937"/>
    <lineage>
        <taxon>Bacteria</taxon>
        <taxon>Bacillati</taxon>
        <taxon>Bacillota</taxon>
        <taxon>Clostridia</taxon>
        <taxon>Peptostreptococcales</taxon>
        <taxon>Filifactoraceae</taxon>
        <taxon>Peptoanaerobacter</taxon>
    </lineage>
</organism>
<dbReference type="Gene3D" id="3.40.50.410">
    <property type="entry name" value="von Willebrand factor, type A domain"/>
    <property type="match status" value="1"/>
</dbReference>
<protein>
    <submittedName>
        <fullName evidence="1">von Willebrand factor type A domain protein</fullName>
    </submittedName>
</protein>
<dbReference type="PATRIC" id="fig|796941.3.peg.1370"/>
<evidence type="ECO:0000313" key="2">
    <source>
        <dbReference type="Proteomes" id="UP000005244"/>
    </source>
</evidence>
<dbReference type="InterPro" id="IPR036465">
    <property type="entry name" value="vWFA_dom_sf"/>
</dbReference>
<name>J5UFC6_9FIRM</name>
<dbReference type="EMBL" id="ALNK01000023">
    <property type="protein sequence ID" value="EJU22104.1"/>
    <property type="molecule type" value="Genomic_DNA"/>
</dbReference>
<proteinExistence type="predicted"/>
<dbReference type="AlphaFoldDB" id="J5UFC6"/>
<keyword evidence="2" id="KW-1185">Reference proteome</keyword>
<dbReference type="Proteomes" id="UP000005244">
    <property type="component" value="Unassembled WGS sequence"/>
</dbReference>
<reference evidence="1 2" key="1">
    <citation type="submission" date="2012-07" db="EMBL/GenBank/DDBJ databases">
        <authorList>
            <person name="Durkin A.S."/>
            <person name="McCorrison J."/>
            <person name="Torralba M."/>
            <person name="Gillis M."/>
            <person name="Methe B."/>
            <person name="Sutton G."/>
            <person name="Nelson K.E."/>
        </authorList>
    </citation>
    <scope>NUCLEOTIDE SEQUENCE [LARGE SCALE GENOMIC DNA]</scope>
    <source>
        <strain evidence="1 2">OBRC8</strain>
    </source>
</reference>
<gene>
    <name evidence="1" type="ORF">HMPREF1143_0829</name>
</gene>
<evidence type="ECO:0000313" key="1">
    <source>
        <dbReference type="EMBL" id="EJU22104.1"/>
    </source>
</evidence>
<dbReference type="SUPFAM" id="SSF53300">
    <property type="entry name" value="vWA-like"/>
    <property type="match status" value="1"/>
</dbReference>
<sequence length="217" mass="24766">MMKNNITEIVFILDRSGSMQGLELDTIGGYNGMIEKQKKEDGKAIITTVLFDDEYELLHDRFDINDIKTLTENEYYVRGCTALLDAVGKSITKIANVQKNISQKADKVLFIITTDGYENASKEYTYDKIKSMINEQKEKYGWEFIFMGANIDAVKEAGKFGIDKNNAVNYHSDRVGTGLCYGVMSEVISQVRRNKKLSSDWKDSIDKDYNSRNKSKR</sequence>
<accession>J5UFC6</accession>